<name>A0A183V5J7_TOXCA</name>
<protein>
    <submittedName>
        <fullName evidence="3">Transposase</fullName>
    </submittedName>
</protein>
<sequence length="88" mass="9556">MANPGGVGYGTAALRRYACECCDRSCDTQRERIAQTATVGGGERAALVSDAQIRTFASIDVIRSLIGRFDATRAWRSHMRLTVGDFVT</sequence>
<dbReference type="WBParaSite" id="TCNE_0001601801-mRNA-1">
    <property type="protein sequence ID" value="TCNE_0001601801-mRNA-1"/>
    <property type="gene ID" value="TCNE_0001601801"/>
</dbReference>
<keyword evidence="2" id="KW-1185">Reference proteome</keyword>
<reference evidence="3" key="1">
    <citation type="submission" date="2016-06" db="UniProtKB">
        <authorList>
            <consortium name="WormBaseParasite"/>
        </authorList>
    </citation>
    <scope>IDENTIFICATION</scope>
</reference>
<evidence type="ECO:0000313" key="1">
    <source>
        <dbReference type="EMBL" id="VDM47338.1"/>
    </source>
</evidence>
<gene>
    <name evidence="1" type="ORF">TCNE_LOCUS16017</name>
</gene>
<reference evidence="1 2" key="2">
    <citation type="submission" date="2018-11" db="EMBL/GenBank/DDBJ databases">
        <authorList>
            <consortium name="Pathogen Informatics"/>
        </authorList>
    </citation>
    <scope>NUCLEOTIDE SEQUENCE [LARGE SCALE GENOMIC DNA]</scope>
</reference>
<evidence type="ECO:0000313" key="2">
    <source>
        <dbReference type="Proteomes" id="UP000050794"/>
    </source>
</evidence>
<proteinExistence type="predicted"/>
<organism evidence="2 3">
    <name type="scientific">Toxocara canis</name>
    <name type="common">Canine roundworm</name>
    <dbReference type="NCBI Taxonomy" id="6265"/>
    <lineage>
        <taxon>Eukaryota</taxon>
        <taxon>Metazoa</taxon>
        <taxon>Ecdysozoa</taxon>
        <taxon>Nematoda</taxon>
        <taxon>Chromadorea</taxon>
        <taxon>Rhabditida</taxon>
        <taxon>Spirurina</taxon>
        <taxon>Ascaridomorpha</taxon>
        <taxon>Ascaridoidea</taxon>
        <taxon>Toxocaridae</taxon>
        <taxon>Toxocara</taxon>
    </lineage>
</organism>
<evidence type="ECO:0000313" key="3">
    <source>
        <dbReference type="WBParaSite" id="TCNE_0001601801-mRNA-1"/>
    </source>
</evidence>
<dbReference type="Proteomes" id="UP000050794">
    <property type="component" value="Unassembled WGS sequence"/>
</dbReference>
<accession>A0A183V5J7</accession>
<dbReference type="EMBL" id="UYWY01023269">
    <property type="protein sequence ID" value="VDM47338.1"/>
    <property type="molecule type" value="Genomic_DNA"/>
</dbReference>
<dbReference type="AlphaFoldDB" id="A0A183V5J7"/>